<evidence type="ECO:0000313" key="7">
    <source>
        <dbReference type="EMBL" id="ADN74727.1"/>
    </source>
</evidence>
<dbReference type="InterPro" id="IPR036779">
    <property type="entry name" value="LysM_dom_sf"/>
</dbReference>
<accession>E1SPR3</accession>
<evidence type="ECO:0000313" key="8">
    <source>
        <dbReference type="Proteomes" id="UP000006683"/>
    </source>
</evidence>
<dbReference type="InterPro" id="IPR021731">
    <property type="entry name" value="AMIN_dom"/>
</dbReference>
<dbReference type="eggNOG" id="COG1388">
    <property type="taxonomic scope" value="Bacteria"/>
</dbReference>
<dbReference type="GeneID" id="67180759"/>
<name>E1SPR3_FERBD</name>
<dbReference type="SMART" id="SM00646">
    <property type="entry name" value="Ami_3"/>
    <property type="match status" value="1"/>
</dbReference>
<dbReference type="SUPFAM" id="SSF54106">
    <property type="entry name" value="LysM domain"/>
    <property type="match status" value="1"/>
</dbReference>
<dbReference type="GO" id="GO:0030288">
    <property type="term" value="C:outer membrane-bounded periplasmic space"/>
    <property type="evidence" value="ECO:0007669"/>
    <property type="project" value="TreeGrafter"/>
</dbReference>
<comment type="similarity">
    <text evidence="2">Belongs to the N-acetylmuramoyl-L-alanine amidase 3 family.</text>
</comment>
<sequence length="433" mass="47697">MKNLSWMKTWVLGLLLTLVAGPALANQLERIRISHSPEKTRVVLDMSGKPSFSAFRLTGPDRLVVDLKTTKLKAKLTALEKSSPLIRRIRTSNPQGDGDLRLVLDLTQSASHKTQVLGASPQGYHRLVLDLVPTSRNPSTVAASPGRNVVIGIDAGHGGKDPGSIGPSGTYEKDVVLPIAQKLKAKIDATPGFEAFLVREGDYFVSLDQRSAKARKKKADLLVSIHADAFTSPQPRGASVWVLSLRRANSEMGRWLERDDKLSELRGIGEVISQSSQDDPHLQRTFLDLARENSMMESQALASSMLKQMGQVTRLHKSKPQFASLAVLKSPDFPSLLVETGFISNPHEERQLRDPGHQRKMANALSVAIQNHFRSNPPRDSLLAQRQTHKVQRGESLSVIARRYQVSVPALKQANQLKSDTVRIGQELVIPTL</sequence>
<evidence type="ECO:0000256" key="2">
    <source>
        <dbReference type="ARBA" id="ARBA00010860"/>
    </source>
</evidence>
<evidence type="ECO:0000256" key="5">
    <source>
        <dbReference type="ARBA" id="ARBA00023316"/>
    </source>
</evidence>
<protein>
    <recommendedName>
        <fullName evidence="3">N-acetylmuramoyl-L-alanine amidase</fullName>
        <ecNumber evidence="3">3.5.1.28</ecNumber>
    </recommendedName>
</protein>
<dbReference type="GO" id="GO:0071555">
    <property type="term" value="P:cell wall organization"/>
    <property type="evidence" value="ECO:0007669"/>
    <property type="project" value="UniProtKB-KW"/>
</dbReference>
<dbReference type="InterPro" id="IPR002508">
    <property type="entry name" value="MurNAc-LAA_cat"/>
</dbReference>
<feature type="domain" description="LysM" evidence="6">
    <location>
        <begin position="387"/>
        <end position="430"/>
    </location>
</feature>
<dbReference type="RefSeq" id="WP_013344033.1">
    <property type="nucleotide sequence ID" value="NC_014541.1"/>
</dbReference>
<dbReference type="CDD" id="cd02696">
    <property type="entry name" value="MurNAc-LAA"/>
    <property type="match status" value="1"/>
</dbReference>
<keyword evidence="8" id="KW-1185">Reference proteome</keyword>
<organism evidence="7 8">
    <name type="scientific">Ferrimonas balearica (strain DSM 9799 / CCM 4581 / KCTC 23876 / PAT)</name>
    <dbReference type="NCBI Taxonomy" id="550540"/>
    <lineage>
        <taxon>Bacteria</taxon>
        <taxon>Pseudomonadati</taxon>
        <taxon>Pseudomonadota</taxon>
        <taxon>Gammaproteobacteria</taxon>
        <taxon>Alteromonadales</taxon>
        <taxon>Ferrimonadaceae</taxon>
        <taxon>Ferrimonas</taxon>
    </lineage>
</organism>
<dbReference type="SUPFAM" id="SSF53187">
    <property type="entry name" value="Zn-dependent exopeptidases"/>
    <property type="match status" value="1"/>
</dbReference>
<evidence type="ECO:0000256" key="3">
    <source>
        <dbReference type="ARBA" id="ARBA00011901"/>
    </source>
</evidence>
<dbReference type="Pfam" id="PF01476">
    <property type="entry name" value="LysM"/>
    <property type="match status" value="1"/>
</dbReference>
<dbReference type="PANTHER" id="PTHR30404">
    <property type="entry name" value="N-ACETYLMURAMOYL-L-ALANINE AMIDASE"/>
    <property type="match status" value="1"/>
</dbReference>
<dbReference type="OrthoDB" id="9806267at2"/>
<dbReference type="GO" id="GO:0008745">
    <property type="term" value="F:N-acetylmuramoyl-L-alanine amidase activity"/>
    <property type="evidence" value="ECO:0007669"/>
    <property type="project" value="UniProtKB-EC"/>
</dbReference>
<evidence type="ECO:0000256" key="4">
    <source>
        <dbReference type="ARBA" id="ARBA00022801"/>
    </source>
</evidence>
<dbReference type="eggNOG" id="COG0860">
    <property type="taxonomic scope" value="Bacteria"/>
</dbReference>
<dbReference type="AlphaFoldDB" id="E1SPR3"/>
<gene>
    <name evidence="7" type="ordered locus">Fbal_0513</name>
</gene>
<dbReference type="PANTHER" id="PTHR30404:SF6">
    <property type="entry name" value="N-ACETYLMURAMOYL-L-ALANINE AMIDASE AMIB"/>
    <property type="match status" value="1"/>
</dbReference>
<dbReference type="Pfam" id="PF01520">
    <property type="entry name" value="Amidase_3"/>
    <property type="match status" value="1"/>
</dbReference>
<dbReference type="InterPro" id="IPR050695">
    <property type="entry name" value="N-acetylmuramoyl_amidase_3"/>
</dbReference>
<dbReference type="EMBL" id="CP002209">
    <property type="protein sequence ID" value="ADN74727.1"/>
    <property type="molecule type" value="Genomic_DNA"/>
</dbReference>
<dbReference type="Proteomes" id="UP000006683">
    <property type="component" value="Chromosome"/>
</dbReference>
<dbReference type="CDD" id="cd00118">
    <property type="entry name" value="LysM"/>
    <property type="match status" value="1"/>
</dbReference>
<dbReference type="Pfam" id="PF11741">
    <property type="entry name" value="AMIN"/>
    <property type="match status" value="1"/>
</dbReference>
<dbReference type="HOGENOM" id="CLU_014322_2_3_6"/>
<dbReference type="Gene3D" id="3.40.630.40">
    <property type="entry name" value="Zn-dependent exopeptidases"/>
    <property type="match status" value="1"/>
</dbReference>
<proteinExistence type="inferred from homology"/>
<dbReference type="SMART" id="SM00257">
    <property type="entry name" value="LysM"/>
    <property type="match status" value="1"/>
</dbReference>
<evidence type="ECO:0000256" key="1">
    <source>
        <dbReference type="ARBA" id="ARBA00001561"/>
    </source>
</evidence>
<keyword evidence="5" id="KW-0961">Cell wall biogenesis/degradation</keyword>
<dbReference type="CAZy" id="CBM50">
    <property type="family name" value="Carbohydrate-Binding Module Family 50"/>
</dbReference>
<dbReference type="GO" id="GO:0009253">
    <property type="term" value="P:peptidoglycan catabolic process"/>
    <property type="evidence" value="ECO:0007669"/>
    <property type="project" value="InterPro"/>
</dbReference>
<evidence type="ECO:0000259" key="6">
    <source>
        <dbReference type="PROSITE" id="PS51782"/>
    </source>
</evidence>
<reference evidence="7 8" key="1">
    <citation type="journal article" date="2010" name="Stand. Genomic Sci.">
        <title>Complete genome sequence of Ferrimonas balearica type strain (PAT).</title>
        <authorList>
            <person name="Nolan M."/>
            <person name="Sikorski J."/>
            <person name="Davenport K."/>
            <person name="Lucas S."/>
            <person name="Glavina Del Rio T."/>
            <person name="Tice H."/>
            <person name="Cheng J."/>
            <person name="Goodwin L."/>
            <person name="Pitluck S."/>
            <person name="Liolios K."/>
            <person name="Ivanova N."/>
            <person name="Mavromatis K."/>
            <person name="Ovchinnikova G."/>
            <person name="Pati A."/>
            <person name="Chen A."/>
            <person name="Palaniappan K."/>
            <person name="Land M."/>
            <person name="Hauser L."/>
            <person name="Chang Y."/>
            <person name="Jeffries C."/>
            <person name="Tapia R."/>
            <person name="Brettin T."/>
            <person name="Detter J."/>
            <person name="Han C."/>
            <person name="Yasawong M."/>
            <person name="Rohde M."/>
            <person name="Tindall B."/>
            <person name="Goker M."/>
            <person name="Woyke T."/>
            <person name="Bristow J."/>
            <person name="Eisen J."/>
            <person name="Markowitz V."/>
            <person name="Hugenholtz P."/>
            <person name="Kyrpides N."/>
            <person name="Klenk H."/>
            <person name="Lapidus A."/>
        </authorList>
    </citation>
    <scope>NUCLEOTIDE SEQUENCE [LARGE SCALE GENOMIC DNA]</scope>
    <source>
        <strain evidence="8">DSM 9799 / CCM 4581 / KCTC 23876 / PAT</strain>
    </source>
</reference>
<comment type="catalytic activity">
    <reaction evidence="1">
        <text>Hydrolyzes the link between N-acetylmuramoyl residues and L-amino acid residues in certain cell-wall glycopeptides.</text>
        <dbReference type="EC" id="3.5.1.28"/>
    </reaction>
</comment>
<dbReference type="PROSITE" id="PS51782">
    <property type="entry name" value="LYSM"/>
    <property type="match status" value="1"/>
</dbReference>
<dbReference type="STRING" id="550540.Fbal_0513"/>
<dbReference type="FunFam" id="3.10.350.10:FF:000014">
    <property type="entry name" value="Soluble lytic murein transglycosylase"/>
    <property type="match status" value="1"/>
</dbReference>
<dbReference type="Gene3D" id="3.10.350.10">
    <property type="entry name" value="LysM domain"/>
    <property type="match status" value="1"/>
</dbReference>
<dbReference type="Gene3D" id="2.60.40.3500">
    <property type="match status" value="1"/>
</dbReference>
<dbReference type="KEGG" id="fbl:Fbal_0513"/>
<dbReference type="InterPro" id="IPR018392">
    <property type="entry name" value="LysM"/>
</dbReference>
<keyword evidence="4 7" id="KW-0378">Hydrolase</keyword>
<dbReference type="EC" id="3.5.1.28" evidence="3"/>